<proteinExistence type="predicted"/>
<name>A0A381QNT6_9ZZZZ</name>
<keyword evidence="1" id="KW-0472">Membrane</keyword>
<protein>
    <submittedName>
        <fullName evidence="2">Uncharacterized protein</fullName>
    </submittedName>
</protein>
<keyword evidence="1" id="KW-1133">Transmembrane helix</keyword>
<accession>A0A381QNT6</accession>
<evidence type="ECO:0000313" key="2">
    <source>
        <dbReference type="EMBL" id="SUZ81002.1"/>
    </source>
</evidence>
<reference evidence="2" key="1">
    <citation type="submission" date="2018-05" db="EMBL/GenBank/DDBJ databases">
        <authorList>
            <person name="Lanie J.A."/>
            <person name="Ng W.-L."/>
            <person name="Kazmierczak K.M."/>
            <person name="Andrzejewski T.M."/>
            <person name="Davidsen T.M."/>
            <person name="Wayne K.J."/>
            <person name="Tettelin H."/>
            <person name="Glass J.I."/>
            <person name="Rusch D."/>
            <person name="Podicherti R."/>
            <person name="Tsui H.-C.T."/>
            <person name="Winkler M.E."/>
        </authorList>
    </citation>
    <scope>NUCLEOTIDE SEQUENCE</scope>
</reference>
<dbReference type="AlphaFoldDB" id="A0A381QNT6"/>
<feature type="transmembrane region" description="Helical" evidence="1">
    <location>
        <begin position="29"/>
        <end position="53"/>
    </location>
</feature>
<organism evidence="2">
    <name type="scientific">marine metagenome</name>
    <dbReference type="NCBI Taxonomy" id="408172"/>
    <lineage>
        <taxon>unclassified sequences</taxon>
        <taxon>metagenomes</taxon>
        <taxon>ecological metagenomes</taxon>
    </lineage>
</organism>
<sequence length="60" mass="6331">MMAGVGILVLAGFAWDDSAAGWSAGYTDIGFWWTVIATFLTIGGVGTVIGTWLHTQPIDD</sequence>
<dbReference type="EMBL" id="UINC01001449">
    <property type="protein sequence ID" value="SUZ81002.1"/>
    <property type="molecule type" value="Genomic_DNA"/>
</dbReference>
<gene>
    <name evidence="2" type="ORF">METZ01_LOCUS33856</name>
</gene>
<keyword evidence="1" id="KW-0812">Transmembrane</keyword>
<evidence type="ECO:0000256" key="1">
    <source>
        <dbReference type="SAM" id="Phobius"/>
    </source>
</evidence>